<dbReference type="AlphaFoldDB" id="T1ASF5"/>
<dbReference type="EMBL" id="AUZY01008739">
    <property type="protein sequence ID" value="EQD44975.1"/>
    <property type="molecule type" value="Genomic_DNA"/>
</dbReference>
<feature type="non-terminal residue" evidence="1">
    <location>
        <position position="63"/>
    </location>
</feature>
<organism evidence="1">
    <name type="scientific">mine drainage metagenome</name>
    <dbReference type="NCBI Taxonomy" id="410659"/>
    <lineage>
        <taxon>unclassified sequences</taxon>
        <taxon>metagenomes</taxon>
        <taxon>ecological metagenomes</taxon>
    </lineage>
</organism>
<protein>
    <submittedName>
        <fullName evidence="1">Uncharacterized protein</fullName>
    </submittedName>
</protein>
<sequence length="63" mass="7176">MSELPVREEIVALALPCCPKCGKGLREFPGTEDSEVLEIEVKAYRRRIRRRRVSTDLSSARCV</sequence>
<proteinExistence type="predicted"/>
<gene>
    <name evidence="1" type="ORF">B1B_13272</name>
</gene>
<comment type="caution">
    <text evidence="1">The sequence shown here is derived from an EMBL/GenBank/DDBJ whole genome shotgun (WGS) entry which is preliminary data.</text>
</comment>
<name>T1ASF5_9ZZZZ</name>
<reference evidence="1" key="1">
    <citation type="submission" date="2013-08" db="EMBL/GenBank/DDBJ databases">
        <authorList>
            <person name="Mendez C."/>
            <person name="Richter M."/>
            <person name="Ferrer M."/>
            <person name="Sanchez J."/>
        </authorList>
    </citation>
    <scope>NUCLEOTIDE SEQUENCE</scope>
</reference>
<evidence type="ECO:0000313" key="1">
    <source>
        <dbReference type="EMBL" id="EQD44975.1"/>
    </source>
</evidence>
<reference evidence="1" key="2">
    <citation type="journal article" date="2014" name="ISME J.">
        <title>Microbial stratification in low pH oxic and suboxic macroscopic growths along an acid mine drainage.</title>
        <authorList>
            <person name="Mendez-Garcia C."/>
            <person name="Mesa V."/>
            <person name="Sprenger R.R."/>
            <person name="Richter M."/>
            <person name="Diez M.S."/>
            <person name="Solano J."/>
            <person name="Bargiela R."/>
            <person name="Golyshina O.V."/>
            <person name="Manteca A."/>
            <person name="Ramos J.L."/>
            <person name="Gallego J.R."/>
            <person name="Llorente I."/>
            <person name="Martins Dos Santos V.A."/>
            <person name="Jensen O.N."/>
            <person name="Pelaez A.I."/>
            <person name="Sanchez J."/>
            <person name="Ferrer M."/>
        </authorList>
    </citation>
    <scope>NUCLEOTIDE SEQUENCE</scope>
</reference>
<accession>T1ASF5</accession>